<sequence length="77" mass="8755">PFLSPGTVSIPLRRCTSLADVNNWRFRLLDWCRYSSNMHRSAASPHPCIETAPSINKQHAQSKHRSRHGAFRISIKG</sequence>
<dbReference type="EMBL" id="BTSY01000005">
    <property type="protein sequence ID" value="GMT26884.1"/>
    <property type="molecule type" value="Genomic_DNA"/>
</dbReference>
<proteinExistence type="predicted"/>
<organism evidence="1 2">
    <name type="scientific">Pristionchus fissidentatus</name>
    <dbReference type="NCBI Taxonomy" id="1538716"/>
    <lineage>
        <taxon>Eukaryota</taxon>
        <taxon>Metazoa</taxon>
        <taxon>Ecdysozoa</taxon>
        <taxon>Nematoda</taxon>
        <taxon>Chromadorea</taxon>
        <taxon>Rhabditida</taxon>
        <taxon>Rhabditina</taxon>
        <taxon>Diplogasteromorpha</taxon>
        <taxon>Diplogasteroidea</taxon>
        <taxon>Neodiplogasteridae</taxon>
        <taxon>Pristionchus</taxon>
    </lineage>
</organism>
<keyword evidence="2" id="KW-1185">Reference proteome</keyword>
<reference evidence="1" key="1">
    <citation type="submission" date="2023-10" db="EMBL/GenBank/DDBJ databases">
        <title>Genome assembly of Pristionchus species.</title>
        <authorList>
            <person name="Yoshida K."/>
            <person name="Sommer R.J."/>
        </authorList>
    </citation>
    <scope>NUCLEOTIDE SEQUENCE</scope>
    <source>
        <strain evidence="1">RS5133</strain>
    </source>
</reference>
<evidence type="ECO:0000313" key="2">
    <source>
        <dbReference type="Proteomes" id="UP001432322"/>
    </source>
</evidence>
<protein>
    <submittedName>
        <fullName evidence="1">Uncharacterized protein</fullName>
    </submittedName>
</protein>
<comment type="caution">
    <text evidence="1">The sequence shown here is derived from an EMBL/GenBank/DDBJ whole genome shotgun (WGS) entry which is preliminary data.</text>
</comment>
<accession>A0AAV5W4N1</accession>
<feature type="non-terminal residue" evidence="1">
    <location>
        <position position="1"/>
    </location>
</feature>
<name>A0AAV5W4N1_9BILA</name>
<dbReference type="Proteomes" id="UP001432322">
    <property type="component" value="Unassembled WGS sequence"/>
</dbReference>
<dbReference type="AlphaFoldDB" id="A0AAV5W4N1"/>
<gene>
    <name evidence="1" type="ORF">PFISCL1PPCAC_18181</name>
</gene>
<evidence type="ECO:0000313" key="1">
    <source>
        <dbReference type="EMBL" id="GMT26884.1"/>
    </source>
</evidence>